<dbReference type="Pfam" id="PF01261">
    <property type="entry name" value="AP_endonuc_2"/>
    <property type="match status" value="1"/>
</dbReference>
<dbReference type="InterPro" id="IPR013022">
    <property type="entry name" value="Xyl_isomerase-like_TIM-brl"/>
</dbReference>
<feature type="transmembrane region" description="Helical" evidence="1">
    <location>
        <begin position="77"/>
        <end position="96"/>
    </location>
</feature>
<dbReference type="Proteomes" id="UP001597045">
    <property type="component" value="Unassembled WGS sequence"/>
</dbReference>
<feature type="transmembrane region" description="Helical" evidence="1">
    <location>
        <begin position="102"/>
        <end position="121"/>
    </location>
</feature>
<feature type="domain" description="Xylose isomerase-like TIM barrel" evidence="2">
    <location>
        <begin position="287"/>
        <end position="377"/>
    </location>
</feature>
<keyword evidence="1" id="KW-0812">Transmembrane</keyword>
<proteinExistence type="predicted"/>
<feature type="non-terminal residue" evidence="3">
    <location>
        <position position="1"/>
    </location>
</feature>
<evidence type="ECO:0000256" key="1">
    <source>
        <dbReference type="SAM" id="Phobius"/>
    </source>
</evidence>
<dbReference type="InterPro" id="IPR050312">
    <property type="entry name" value="IolE/XylAMocC-like"/>
</dbReference>
<dbReference type="Gene3D" id="3.20.20.150">
    <property type="entry name" value="Divalent-metal-dependent TIM barrel enzymes"/>
    <property type="match status" value="1"/>
</dbReference>
<dbReference type="PANTHER" id="PTHR12110:SF52">
    <property type="entry name" value="XYLOSE ISOMERASE"/>
    <property type="match status" value="1"/>
</dbReference>
<organism evidence="3 4">
    <name type="scientific">Kibdelosporangium lantanae</name>
    <dbReference type="NCBI Taxonomy" id="1497396"/>
    <lineage>
        <taxon>Bacteria</taxon>
        <taxon>Bacillati</taxon>
        <taxon>Actinomycetota</taxon>
        <taxon>Actinomycetes</taxon>
        <taxon>Pseudonocardiales</taxon>
        <taxon>Pseudonocardiaceae</taxon>
        <taxon>Kibdelosporangium</taxon>
    </lineage>
</organism>
<feature type="transmembrane region" description="Helical" evidence="1">
    <location>
        <begin position="150"/>
        <end position="172"/>
    </location>
</feature>
<evidence type="ECO:0000259" key="2">
    <source>
        <dbReference type="Pfam" id="PF01261"/>
    </source>
</evidence>
<name>A0ABW3M0Y0_9PSEU</name>
<evidence type="ECO:0000313" key="3">
    <source>
        <dbReference type="EMBL" id="MFD1044228.1"/>
    </source>
</evidence>
<dbReference type="InterPro" id="IPR036237">
    <property type="entry name" value="Xyl_isomerase-like_sf"/>
</dbReference>
<feature type="transmembrane region" description="Helical" evidence="1">
    <location>
        <begin position="184"/>
        <end position="207"/>
    </location>
</feature>
<accession>A0ABW3M0Y0</accession>
<dbReference type="PANTHER" id="PTHR12110">
    <property type="entry name" value="HYDROXYPYRUVATE ISOMERASE"/>
    <property type="match status" value="1"/>
</dbReference>
<comment type="caution">
    <text evidence="3">The sequence shown here is derived from an EMBL/GenBank/DDBJ whole genome shotgun (WGS) entry which is preliminary data.</text>
</comment>
<reference evidence="4" key="1">
    <citation type="journal article" date="2019" name="Int. J. Syst. Evol. Microbiol.">
        <title>The Global Catalogue of Microorganisms (GCM) 10K type strain sequencing project: providing services to taxonomists for standard genome sequencing and annotation.</title>
        <authorList>
            <consortium name="The Broad Institute Genomics Platform"/>
            <consortium name="The Broad Institute Genome Sequencing Center for Infectious Disease"/>
            <person name="Wu L."/>
            <person name="Ma J."/>
        </authorList>
    </citation>
    <scope>NUCLEOTIDE SEQUENCE [LARGE SCALE GENOMIC DNA]</scope>
    <source>
        <strain evidence="4">JCM 31486</strain>
    </source>
</reference>
<feature type="transmembrane region" description="Helical" evidence="1">
    <location>
        <begin position="44"/>
        <end position="65"/>
    </location>
</feature>
<dbReference type="EMBL" id="JBHTIS010000015">
    <property type="protein sequence ID" value="MFD1044228.1"/>
    <property type="molecule type" value="Genomic_DNA"/>
</dbReference>
<feature type="transmembrane region" description="Helical" evidence="1">
    <location>
        <begin position="248"/>
        <end position="267"/>
    </location>
</feature>
<dbReference type="SUPFAM" id="SSF51658">
    <property type="entry name" value="Xylose isomerase-like"/>
    <property type="match status" value="1"/>
</dbReference>
<keyword evidence="4" id="KW-1185">Reference proteome</keyword>
<gene>
    <name evidence="3" type="ORF">ACFQ1S_00760</name>
</gene>
<feature type="transmembrane region" description="Helical" evidence="1">
    <location>
        <begin position="219"/>
        <end position="242"/>
    </location>
</feature>
<sequence>LVGAPLFLGFTGWWRYVGRRFPSRTMVLAGFFMALVIATTTLNYTFAGVSILFMLLMMRAGVLILSPIVDTVRRRRVRVWSWAALAFSLLAVITALSDVSNYVLTAGAVVSLAFYFFGYVGRFQIMSRVAKTGLIEVDRRYFAEEAVTSAVWQVLLCGLLAVLPLGAVSGALRAGFTTFLATPAVVPAFAVGLLYSALYVYGTLIYLDPREYTWCVPANRCASLLSGLVASFVLTWLTGIALPGTGQFVATGFVVCAIFALSYPALFGRPVLLFVSPSNPTGAVYPREQVGVCVDTYHIWWDPSVWRAIERAGDRISIFQVCDWITPLPEGVLLGRGMMGDGCIELRRFREAVDATGYAGPIEVEIFNQGIWDSPGQDVVKRVVETYEAHVL</sequence>
<keyword evidence="1" id="KW-1133">Transmembrane helix</keyword>
<evidence type="ECO:0000313" key="4">
    <source>
        <dbReference type="Proteomes" id="UP001597045"/>
    </source>
</evidence>
<feature type="transmembrane region" description="Helical" evidence="1">
    <location>
        <begin position="21"/>
        <end position="38"/>
    </location>
</feature>
<keyword evidence="1" id="KW-0472">Membrane</keyword>
<protein>
    <submittedName>
        <fullName evidence="3">TIM barrel protein</fullName>
    </submittedName>
</protein>